<evidence type="ECO:0000313" key="2">
    <source>
        <dbReference type="EMBL" id="TRO12143.1"/>
    </source>
</evidence>
<name>A0ABD7RR70_ECTME</name>
<evidence type="ECO:0000259" key="1">
    <source>
        <dbReference type="Pfam" id="PF13477"/>
    </source>
</evidence>
<comment type="caution">
    <text evidence="2">The sequence shown here is derived from an EMBL/GenBank/DDBJ whole genome shotgun (WGS) entry which is preliminary data.</text>
</comment>
<evidence type="ECO:0000313" key="3">
    <source>
        <dbReference type="Proteomes" id="UP000317327"/>
    </source>
</evidence>
<organism evidence="2 3">
    <name type="scientific">Ectopseudomonas mendocina</name>
    <name type="common">Pseudomonas mendocina</name>
    <dbReference type="NCBI Taxonomy" id="300"/>
    <lineage>
        <taxon>Bacteria</taxon>
        <taxon>Pseudomonadati</taxon>
        <taxon>Pseudomonadota</taxon>
        <taxon>Gammaproteobacteria</taxon>
        <taxon>Pseudomonadales</taxon>
        <taxon>Pseudomonadaceae</taxon>
        <taxon>Ectopseudomonas</taxon>
    </lineage>
</organism>
<dbReference type="PANTHER" id="PTHR12526:SF638">
    <property type="entry name" value="SPORE COAT PROTEIN SA"/>
    <property type="match status" value="1"/>
</dbReference>
<feature type="domain" description="Glycosyltransferase subfamily 4-like N-terminal" evidence="1">
    <location>
        <begin position="11"/>
        <end position="154"/>
    </location>
</feature>
<dbReference type="PANTHER" id="PTHR12526">
    <property type="entry name" value="GLYCOSYLTRANSFERASE"/>
    <property type="match status" value="1"/>
</dbReference>
<dbReference type="SUPFAM" id="SSF53756">
    <property type="entry name" value="UDP-Glycosyltransferase/glycogen phosphorylase"/>
    <property type="match status" value="1"/>
</dbReference>
<dbReference type="Gene3D" id="3.40.50.2000">
    <property type="entry name" value="Glycogen Phosphorylase B"/>
    <property type="match status" value="2"/>
</dbReference>
<dbReference type="Pfam" id="PF13692">
    <property type="entry name" value="Glyco_trans_1_4"/>
    <property type="match status" value="1"/>
</dbReference>
<sequence>MKRFSIVSSYARSLHNFRGDLVRKINMSGFQVDCLGPIASSSDLQKIQGLGGNYIPYRVDRNGLNPFNDFRMFASLFLYFWRCKPDAVMAYTIKPIIWSGIALQFMRGSKFYALITGLGFAFEGFGFKRSVLRHIVSVLYKISLCRAEKVIFQNPDDMRYFVSHGIVDVSKCVLIPGSGVDAEYFSYKPLPVEGDLVFLMISRLLVEKGVRFYVAAARLIKSRYPNVRFTLLGPLDSSPDAIDLEEVKTWCDEGIIEYLGETDDVRPFINDCHVFVLPSFYGEGLPRTILEAMSVGRPILTTDNVGCRETVFENQNGFLVPVRDTGALADRMNWFVEHQDELESMGLRSRDLVMTHFEVDIINNMFLRVFGVAHD</sequence>
<dbReference type="Proteomes" id="UP000317327">
    <property type="component" value="Unassembled WGS sequence"/>
</dbReference>
<dbReference type="InterPro" id="IPR028098">
    <property type="entry name" value="Glyco_trans_4-like_N"/>
</dbReference>
<protein>
    <submittedName>
        <fullName evidence="2">Glycosyltransferase family 1 protein</fullName>
    </submittedName>
</protein>
<reference evidence="2 3" key="1">
    <citation type="submission" date="2019-01" db="EMBL/GenBank/DDBJ databases">
        <title>Whole genome shotgun sequencing of Pseudomonas spp. isolated by its ability to degrade furfural.</title>
        <authorList>
            <person name="Donoso R."/>
            <person name="Farkas C."/>
            <person name="Villegas P."/>
            <person name="Gonzales-Toro F."/>
            <person name="Guajardo-Parra M."/>
            <person name="Araya-Nail M."/>
            <person name="Morgante V."/>
            <person name="Perez-Pantoja D."/>
        </authorList>
    </citation>
    <scope>NUCLEOTIDE SEQUENCE [LARGE SCALE GENOMIC DNA]</scope>
    <source>
        <strain evidence="2 3">VN231</strain>
    </source>
</reference>
<dbReference type="Pfam" id="PF13477">
    <property type="entry name" value="Glyco_trans_4_2"/>
    <property type="match status" value="1"/>
</dbReference>
<dbReference type="AlphaFoldDB" id="A0ABD7RR70"/>
<gene>
    <name evidence="2" type="ORF">EQ836_23260</name>
</gene>
<accession>A0ABD7RR70</accession>
<dbReference type="GO" id="GO:0016757">
    <property type="term" value="F:glycosyltransferase activity"/>
    <property type="evidence" value="ECO:0007669"/>
    <property type="project" value="UniProtKB-ARBA"/>
</dbReference>
<dbReference type="EMBL" id="SCFV01000014">
    <property type="protein sequence ID" value="TRO12143.1"/>
    <property type="molecule type" value="Genomic_DNA"/>
</dbReference>
<dbReference type="CDD" id="cd03808">
    <property type="entry name" value="GT4_CapM-like"/>
    <property type="match status" value="1"/>
</dbReference>
<proteinExistence type="predicted"/>